<evidence type="ECO:0000256" key="1">
    <source>
        <dbReference type="SAM" id="MobiDB-lite"/>
    </source>
</evidence>
<feature type="compositionally biased region" description="Low complexity" evidence="1">
    <location>
        <begin position="57"/>
        <end position="76"/>
    </location>
</feature>
<gene>
    <name evidence="2" type="ORF">OE88DRAFT_725240</name>
</gene>
<dbReference type="AlphaFoldDB" id="A0A5C3NFT9"/>
<reference evidence="2 3" key="1">
    <citation type="journal article" date="2019" name="Nat. Ecol. Evol.">
        <title>Megaphylogeny resolves global patterns of mushroom evolution.</title>
        <authorList>
            <person name="Varga T."/>
            <person name="Krizsan K."/>
            <person name="Foldi C."/>
            <person name="Dima B."/>
            <person name="Sanchez-Garcia M."/>
            <person name="Sanchez-Ramirez S."/>
            <person name="Szollosi G.J."/>
            <person name="Szarkandi J.G."/>
            <person name="Papp V."/>
            <person name="Albert L."/>
            <person name="Andreopoulos W."/>
            <person name="Angelini C."/>
            <person name="Antonin V."/>
            <person name="Barry K.W."/>
            <person name="Bougher N.L."/>
            <person name="Buchanan P."/>
            <person name="Buyck B."/>
            <person name="Bense V."/>
            <person name="Catcheside P."/>
            <person name="Chovatia M."/>
            <person name="Cooper J."/>
            <person name="Damon W."/>
            <person name="Desjardin D."/>
            <person name="Finy P."/>
            <person name="Geml J."/>
            <person name="Haridas S."/>
            <person name="Hughes K."/>
            <person name="Justo A."/>
            <person name="Karasinski D."/>
            <person name="Kautmanova I."/>
            <person name="Kiss B."/>
            <person name="Kocsube S."/>
            <person name="Kotiranta H."/>
            <person name="LaButti K.M."/>
            <person name="Lechner B.E."/>
            <person name="Liimatainen K."/>
            <person name="Lipzen A."/>
            <person name="Lukacs Z."/>
            <person name="Mihaltcheva S."/>
            <person name="Morgado L.N."/>
            <person name="Niskanen T."/>
            <person name="Noordeloos M.E."/>
            <person name="Ohm R.A."/>
            <person name="Ortiz-Santana B."/>
            <person name="Ovrebo C."/>
            <person name="Racz N."/>
            <person name="Riley R."/>
            <person name="Savchenko A."/>
            <person name="Shiryaev A."/>
            <person name="Soop K."/>
            <person name="Spirin V."/>
            <person name="Szebenyi C."/>
            <person name="Tomsovsky M."/>
            <person name="Tulloss R.E."/>
            <person name="Uehling J."/>
            <person name="Grigoriev I.V."/>
            <person name="Vagvolgyi C."/>
            <person name="Papp T."/>
            <person name="Martin F.M."/>
            <person name="Miettinen O."/>
            <person name="Hibbett D.S."/>
            <person name="Nagy L.G."/>
        </authorList>
    </citation>
    <scope>NUCLEOTIDE SEQUENCE [LARGE SCALE GENOMIC DNA]</scope>
    <source>
        <strain evidence="2 3">OMC1185</strain>
    </source>
</reference>
<proteinExistence type="predicted"/>
<feature type="region of interest" description="Disordered" evidence="1">
    <location>
        <begin position="253"/>
        <end position="312"/>
    </location>
</feature>
<feature type="region of interest" description="Disordered" evidence="1">
    <location>
        <begin position="1"/>
        <end position="115"/>
    </location>
</feature>
<dbReference type="EMBL" id="ML213504">
    <property type="protein sequence ID" value="TFK56252.1"/>
    <property type="molecule type" value="Genomic_DNA"/>
</dbReference>
<organism evidence="2 3">
    <name type="scientific">Heliocybe sulcata</name>
    <dbReference type="NCBI Taxonomy" id="5364"/>
    <lineage>
        <taxon>Eukaryota</taxon>
        <taxon>Fungi</taxon>
        <taxon>Dikarya</taxon>
        <taxon>Basidiomycota</taxon>
        <taxon>Agaricomycotina</taxon>
        <taxon>Agaricomycetes</taxon>
        <taxon>Gloeophyllales</taxon>
        <taxon>Gloeophyllaceae</taxon>
        <taxon>Heliocybe</taxon>
    </lineage>
</organism>
<sequence length="312" mass="33612">MNSLQELHAPKRTSITQLLNPVASGPTVESSSYADHAQLPTFNAPGHPPSQHHGHAYRGQSQSSSASSLSYSLRAANWEQTQQSVEEESPERPRTQTEHGPPQGSPQRGGEPQMAFGMMPWPQPPGNLTADTQAAYVPMIPQQMFSDERTPTQGDQAAKNMFMHQAIPQAAMAFAGPPGTVLVSADSQWPWTPGHTGVYQPSERASVRLAARASVEQDPTSQARVPQASWVVPYSGWVMAVPYTMQAPIATTPMAAQPPPQAQKRPTSDSDEQDQRPAKSKKGKGKSSATDSPGEHFPARISCSKGQAVHLK</sequence>
<keyword evidence="3" id="KW-1185">Reference proteome</keyword>
<dbReference type="OrthoDB" id="10507565at2759"/>
<evidence type="ECO:0000313" key="2">
    <source>
        <dbReference type="EMBL" id="TFK56252.1"/>
    </source>
</evidence>
<protein>
    <submittedName>
        <fullName evidence="2">Uncharacterized protein</fullName>
    </submittedName>
</protein>
<evidence type="ECO:0000313" key="3">
    <source>
        <dbReference type="Proteomes" id="UP000305948"/>
    </source>
</evidence>
<dbReference type="Proteomes" id="UP000305948">
    <property type="component" value="Unassembled WGS sequence"/>
</dbReference>
<name>A0A5C3NFT9_9AGAM</name>
<accession>A0A5C3NFT9</accession>